<sequence>MGAWKSRRAPRGTGTVRPGNGSAALSISAAIYHLTHYKYDRPVGLGPQLVRLRPAPHCRTKILSYSLKVSPPDHFVNWQQDPHNNWQARFVFPEKVTEFKVEVDLTVDLSVVNPFDFFIEPYAEQFPFAYEPELKSDLTPYLQAEPLGPHLSAYMESLPKEPMHIVDFLVGLNTNLQKAIRYVIRMEPGVQTPEETLELAAGSCRDSAWTLVQILRNLGLAARFVSGYLIQLRADIEPLEGPKGTQVDFTDLHAWAEVYLPGAGWIGMDATSGMFCAEGHIPVAATPHYSSAAPISGGVEAGANVDFAFDMRVTRVAEAPRITMPFSGEAWEKLDALGEQVDADLRSQDVRLTMGGEPTFVSIDDFESSEWNTAAVGPTKRSFADALIRRVRDRVAPGGMLHYGQGKWYPGESLPRWGFSLYWRKDGQPIWRNSDLIDAVGRTLAPEAEKPPEAAHITFSDEQRAKAEALTHGIAEFLGVADDCVMPAYEDPATWLVKEGNLPGNVDPLDPKIEDPEERNRMIRTFSRGLTKPTGFVLPVQRWNAPAQISRGLKWVSEKWCLRRGKLFLVPGDSPVGYRLPLGSLPYIPASSYPYVHPQDPLEERGSLPDAQTLKQRVEHFQRSLEPASSRQQLIEQEIIEGSVRTAMSVEARDGVICVFMPPVERLEDYLELVAAVEVAAEGIKTPVHIEGYPPPYDPRIEVIKVTPDPGVIEVNIQPSATWWEAVETTKGLYEDARQVRLGADKFMVDGRHTGTGGGNHVVVGGATPQDSPFLRRPDLLKSLVLYWQRHPSLSYLFSGLFIGPTSQAPRVDEARLDQLYELEIALANTPGPDQSIPLWLIDRLYRNLLVDVTGNTHRAEICIDKLYSPDGPTGRLGLVEFRAFEMPPDARMSLAQQLLLRALIAWFWREPQQGGLVRWGTTLHDRFMLPHFVWQDFLGVLADLGRAGYQFDPVWFEAQREFRFPFYGSIEHSGVKLEVRQALEPWHVMGETGAIGGTVRFVDSSIERLQLKANGFVEGRHVVACNGRRLPMTSTGVSEEAVAAVRFKAWQAAVGLHPTVPVHAPLTFDLIDNWSGRSIGGCVYHVAHPGGRNYETFPVNSYEAEARRLARFQAFGHTPGPIFVPPEERTADFPLTLDLRRPRGV</sequence>
<dbReference type="SUPFAM" id="SSF54001">
    <property type="entry name" value="Cysteine proteinases"/>
    <property type="match status" value="1"/>
</dbReference>
<dbReference type="Proteomes" id="UP000294360">
    <property type="component" value="Chromosome"/>
</dbReference>
<dbReference type="Pfam" id="PF01841">
    <property type="entry name" value="Transglut_core"/>
    <property type="match status" value="1"/>
</dbReference>
<dbReference type="Pfam" id="PF09899">
    <property type="entry name" value="DUF2126"/>
    <property type="match status" value="1"/>
</dbReference>
<evidence type="ECO:0000313" key="3">
    <source>
        <dbReference type="Proteomes" id="UP000294360"/>
    </source>
</evidence>
<organism evidence="2 3">
    <name type="scientific">Methylocella tundrae</name>
    <dbReference type="NCBI Taxonomy" id="227605"/>
    <lineage>
        <taxon>Bacteria</taxon>
        <taxon>Pseudomonadati</taxon>
        <taxon>Pseudomonadota</taxon>
        <taxon>Alphaproteobacteria</taxon>
        <taxon>Hyphomicrobiales</taxon>
        <taxon>Beijerinckiaceae</taxon>
        <taxon>Methylocella</taxon>
    </lineage>
</organism>
<dbReference type="InterPro" id="IPR013589">
    <property type="entry name" value="Bac_transglu_N"/>
</dbReference>
<dbReference type="InterPro" id="IPR018667">
    <property type="entry name" value="DUF2126"/>
</dbReference>
<protein>
    <submittedName>
        <fullName evidence="2">Transglutaminase domain protein</fullName>
    </submittedName>
</protein>
<gene>
    <name evidence="2" type="ORF">MTUNDRAET4_1292</name>
</gene>
<dbReference type="EMBL" id="LR536450">
    <property type="protein sequence ID" value="VFU08185.1"/>
    <property type="molecule type" value="Genomic_DNA"/>
</dbReference>
<dbReference type="Gene3D" id="3.10.620.30">
    <property type="match status" value="1"/>
</dbReference>
<accession>A0A4U8YXV6</accession>
<reference evidence="2 3" key="1">
    <citation type="submission" date="2019-03" db="EMBL/GenBank/DDBJ databases">
        <authorList>
            <person name="Kox A.R. M."/>
        </authorList>
    </citation>
    <scope>NUCLEOTIDE SEQUENCE [LARGE SCALE GENOMIC DNA]</scope>
    <source>
        <strain evidence="2">MTUNDRAET4 annotated genome</strain>
    </source>
</reference>
<proteinExistence type="predicted"/>
<dbReference type="InterPro" id="IPR002931">
    <property type="entry name" value="Transglutaminase-like"/>
</dbReference>
<dbReference type="KEGG" id="mtun:MTUNDRAET4_1292"/>
<evidence type="ECO:0000259" key="1">
    <source>
        <dbReference type="SMART" id="SM00460"/>
    </source>
</evidence>
<dbReference type="InterPro" id="IPR038765">
    <property type="entry name" value="Papain-like_cys_pep_sf"/>
</dbReference>
<dbReference type="PANTHER" id="PTHR33490:SF1">
    <property type="entry name" value="SLL1233 PROTEIN"/>
    <property type="match status" value="1"/>
</dbReference>
<name>A0A4U8YXV6_METTU</name>
<dbReference type="Pfam" id="PF08379">
    <property type="entry name" value="Bact_transglu_N"/>
    <property type="match status" value="1"/>
</dbReference>
<dbReference type="PANTHER" id="PTHR33490">
    <property type="entry name" value="BLR5614 PROTEIN-RELATED"/>
    <property type="match status" value="1"/>
</dbReference>
<dbReference type="AlphaFoldDB" id="A0A4U8YXV6"/>
<evidence type="ECO:0000313" key="2">
    <source>
        <dbReference type="EMBL" id="VFU08185.1"/>
    </source>
</evidence>
<dbReference type="SMART" id="SM00460">
    <property type="entry name" value="TGc"/>
    <property type="match status" value="1"/>
</dbReference>
<feature type="domain" description="Transglutaminase-like" evidence="1">
    <location>
        <begin position="196"/>
        <end position="272"/>
    </location>
</feature>